<evidence type="ECO:0008006" key="5">
    <source>
        <dbReference type="Google" id="ProtNLM"/>
    </source>
</evidence>
<comment type="caution">
    <text evidence="3">The sequence shown here is derived from an EMBL/GenBank/DDBJ whole genome shotgun (WGS) entry which is preliminary data.</text>
</comment>
<reference evidence="3" key="1">
    <citation type="journal article" date="2023" name="Science">
        <title>Genome structures resolve the early diversification of teleost fishes.</title>
        <authorList>
            <person name="Parey E."/>
            <person name="Louis A."/>
            <person name="Montfort J."/>
            <person name="Bouchez O."/>
            <person name="Roques C."/>
            <person name="Iampietro C."/>
            <person name="Lluch J."/>
            <person name="Castinel A."/>
            <person name="Donnadieu C."/>
            <person name="Desvignes T."/>
            <person name="Floi Bucao C."/>
            <person name="Jouanno E."/>
            <person name="Wen M."/>
            <person name="Mejri S."/>
            <person name="Dirks R."/>
            <person name="Jansen H."/>
            <person name="Henkel C."/>
            <person name="Chen W.J."/>
            <person name="Zahm M."/>
            <person name="Cabau C."/>
            <person name="Klopp C."/>
            <person name="Thompson A.W."/>
            <person name="Robinson-Rechavi M."/>
            <person name="Braasch I."/>
            <person name="Lecointre G."/>
            <person name="Bobe J."/>
            <person name="Postlethwait J.H."/>
            <person name="Berthelot C."/>
            <person name="Roest Crollius H."/>
            <person name="Guiguen Y."/>
        </authorList>
    </citation>
    <scope>NUCLEOTIDE SEQUENCE</scope>
    <source>
        <strain evidence="3">NC1722</strain>
    </source>
</reference>
<accession>A0AAD7RHZ8</accession>
<keyword evidence="4" id="KW-1185">Reference proteome</keyword>
<dbReference type="PROSITE" id="PS50096">
    <property type="entry name" value="IQ"/>
    <property type="match status" value="1"/>
</dbReference>
<gene>
    <name evidence="3" type="ORF">AAFF_G00205580</name>
</gene>
<evidence type="ECO:0000313" key="4">
    <source>
        <dbReference type="Proteomes" id="UP001221898"/>
    </source>
</evidence>
<organism evidence="3 4">
    <name type="scientific">Aldrovandia affinis</name>
    <dbReference type="NCBI Taxonomy" id="143900"/>
    <lineage>
        <taxon>Eukaryota</taxon>
        <taxon>Metazoa</taxon>
        <taxon>Chordata</taxon>
        <taxon>Craniata</taxon>
        <taxon>Vertebrata</taxon>
        <taxon>Euteleostomi</taxon>
        <taxon>Actinopterygii</taxon>
        <taxon>Neopterygii</taxon>
        <taxon>Teleostei</taxon>
        <taxon>Notacanthiformes</taxon>
        <taxon>Halosauridae</taxon>
        <taxon>Aldrovandia</taxon>
    </lineage>
</organism>
<proteinExistence type="predicted"/>
<feature type="region of interest" description="Disordered" evidence="1">
    <location>
        <begin position="44"/>
        <end position="85"/>
    </location>
</feature>
<feature type="chain" id="PRO_5042240762" description="Secreted protein" evidence="2">
    <location>
        <begin position="19"/>
        <end position="109"/>
    </location>
</feature>
<evidence type="ECO:0000313" key="3">
    <source>
        <dbReference type="EMBL" id="KAJ8384425.1"/>
    </source>
</evidence>
<dbReference type="EMBL" id="JAINUG010000272">
    <property type="protein sequence ID" value="KAJ8384425.1"/>
    <property type="molecule type" value="Genomic_DNA"/>
</dbReference>
<keyword evidence="2" id="KW-0732">Signal</keyword>
<feature type="signal peptide" evidence="2">
    <location>
        <begin position="1"/>
        <end position="18"/>
    </location>
</feature>
<feature type="compositionally biased region" description="Polar residues" evidence="1">
    <location>
        <begin position="57"/>
        <end position="78"/>
    </location>
</feature>
<evidence type="ECO:0000256" key="2">
    <source>
        <dbReference type="SAM" id="SignalP"/>
    </source>
</evidence>
<sequence length="109" mass="12241">MLVTMLTVMYLMVKTVEQLTVSWTAPETLPYMVSSPLPCQVHYVSQKRRGSRPNEADGQTQLERNSGGPDTQSSNGQLPTAIPACPNKAAATIQNQYRKYQQKKQKDRK</sequence>
<protein>
    <recommendedName>
        <fullName evidence="5">Secreted protein</fullName>
    </recommendedName>
</protein>
<evidence type="ECO:0000256" key="1">
    <source>
        <dbReference type="SAM" id="MobiDB-lite"/>
    </source>
</evidence>
<dbReference type="Proteomes" id="UP001221898">
    <property type="component" value="Unassembled WGS sequence"/>
</dbReference>
<name>A0AAD7RHZ8_9TELE</name>
<dbReference type="AlphaFoldDB" id="A0AAD7RHZ8"/>